<comment type="caution">
    <text evidence="2">The sequence shown here is derived from an EMBL/GenBank/DDBJ whole genome shotgun (WGS) entry which is preliminary data.</text>
</comment>
<evidence type="ECO:0000256" key="1">
    <source>
        <dbReference type="SAM" id="MobiDB-lite"/>
    </source>
</evidence>
<evidence type="ECO:0000313" key="3">
    <source>
        <dbReference type="Proteomes" id="UP001446871"/>
    </source>
</evidence>
<gene>
    <name evidence="2" type="ORF">PG996_011553</name>
</gene>
<reference evidence="2 3" key="1">
    <citation type="submission" date="2023-01" db="EMBL/GenBank/DDBJ databases">
        <title>Analysis of 21 Apiospora genomes using comparative genomics revels a genus with tremendous synthesis potential of carbohydrate active enzymes and secondary metabolites.</title>
        <authorList>
            <person name="Sorensen T."/>
        </authorList>
    </citation>
    <scope>NUCLEOTIDE SEQUENCE [LARGE SCALE GENOMIC DNA]</scope>
    <source>
        <strain evidence="2 3">CBS 83171</strain>
    </source>
</reference>
<proteinExistence type="predicted"/>
<protein>
    <submittedName>
        <fullName evidence="2">Uncharacterized protein</fullName>
    </submittedName>
</protein>
<feature type="region of interest" description="Disordered" evidence="1">
    <location>
        <begin position="58"/>
        <end position="92"/>
    </location>
</feature>
<sequence>METLASYSAPLMPISTPSRASPALAWAWQLRRRRPNAQRLVSTTRTSCLPSLSRSKRCKLGADHDQSDAAPVVDSGDEERLYQPAARRQPED</sequence>
<dbReference type="EMBL" id="JAQQWM010000007">
    <property type="protein sequence ID" value="KAK8057616.1"/>
    <property type="molecule type" value="Genomic_DNA"/>
</dbReference>
<name>A0ABR1UFE2_9PEZI</name>
<dbReference type="Proteomes" id="UP001446871">
    <property type="component" value="Unassembled WGS sequence"/>
</dbReference>
<organism evidence="2 3">
    <name type="scientific">Apiospora saccharicola</name>
    <dbReference type="NCBI Taxonomy" id="335842"/>
    <lineage>
        <taxon>Eukaryota</taxon>
        <taxon>Fungi</taxon>
        <taxon>Dikarya</taxon>
        <taxon>Ascomycota</taxon>
        <taxon>Pezizomycotina</taxon>
        <taxon>Sordariomycetes</taxon>
        <taxon>Xylariomycetidae</taxon>
        <taxon>Amphisphaeriales</taxon>
        <taxon>Apiosporaceae</taxon>
        <taxon>Apiospora</taxon>
    </lineage>
</organism>
<accession>A0ABR1UFE2</accession>
<evidence type="ECO:0000313" key="2">
    <source>
        <dbReference type="EMBL" id="KAK8057616.1"/>
    </source>
</evidence>
<keyword evidence="3" id="KW-1185">Reference proteome</keyword>